<name>A0A1G5I6V7_9BACL</name>
<evidence type="ECO:0000256" key="1">
    <source>
        <dbReference type="SAM" id="Coils"/>
    </source>
</evidence>
<evidence type="ECO:0000313" key="2">
    <source>
        <dbReference type="EMBL" id="SCY71856.1"/>
    </source>
</evidence>
<feature type="coiled-coil region" evidence="1">
    <location>
        <begin position="33"/>
        <end position="95"/>
    </location>
</feature>
<protein>
    <submittedName>
        <fullName evidence="2">Uncharacterized protein</fullName>
    </submittedName>
</protein>
<accession>A0A1G5I6V7</accession>
<gene>
    <name evidence="2" type="ORF">SAMN05720606_10879</name>
</gene>
<dbReference type="STRING" id="582692.SAMN05720606_10879"/>
<dbReference type="AlphaFoldDB" id="A0A1G5I6V7"/>
<dbReference type="Proteomes" id="UP000198538">
    <property type="component" value="Unassembled WGS sequence"/>
</dbReference>
<dbReference type="EMBL" id="FMVM01000008">
    <property type="protein sequence ID" value="SCY71856.1"/>
    <property type="molecule type" value="Genomic_DNA"/>
</dbReference>
<organism evidence="2 3">
    <name type="scientific">Paenibacillus polysaccharolyticus</name>
    <dbReference type="NCBI Taxonomy" id="582692"/>
    <lineage>
        <taxon>Bacteria</taxon>
        <taxon>Bacillati</taxon>
        <taxon>Bacillota</taxon>
        <taxon>Bacilli</taxon>
        <taxon>Bacillales</taxon>
        <taxon>Paenibacillaceae</taxon>
        <taxon>Paenibacillus</taxon>
    </lineage>
</organism>
<sequence length="136" mass="16323">MLVFMKANLEKYILFLHELKLESKDSRVRSRFKKVLVEHYQQFQEEMHELKEQHMLKNEDGSFVMRNRAMVPRDVHKLQHELQELLEEKVLIEATGERLPTLQGINQILQQCTLQLEGETADVYDELCEQFEQYTE</sequence>
<evidence type="ECO:0000313" key="3">
    <source>
        <dbReference type="Proteomes" id="UP000198538"/>
    </source>
</evidence>
<reference evidence="3" key="1">
    <citation type="submission" date="2016-10" db="EMBL/GenBank/DDBJ databases">
        <authorList>
            <person name="Varghese N."/>
            <person name="Submissions S."/>
        </authorList>
    </citation>
    <scope>NUCLEOTIDE SEQUENCE [LARGE SCALE GENOMIC DNA]</scope>
    <source>
        <strain evidence="3">BL9</strain>
    </source>
</reference>
<keyword evidence="3" id="KW-1185">Reference proteome</keyword>
<proteinExistence type="predicted"/>
<dbReference type="RefSeq" id="WP_090920046.1">
    <property type="nucleotide sequence ID" value="NZ_FMVM01000008.1"/>
</dbReference>
<keyword evidence="1" id="KW-0175">Coiled coil</keyword>